<dbReference type="GO" id="GO:0005525">
    <property type="term" value="F:GTP binding"/>
    <property type="evidence" value="ECO:0007669"/>
    <property type="project" value="InterPro"/>
</dbReference>
<dbReference type="InterPro" id="IPR050209">
    <property type="entry name" value="Rab_GTPases_membrane_traffic"/>
</dbReference>
<dbReference type="PANTHER" id="PTHR47979">
    <property type="entry name" value="DRAB11-RELATED"/>
    <property type="match status" value="1"/>
</dbReference>
<dbReference type="PRINTS" id="PR00449">
    <property type="entry name" value="RASTRNSFRMNG"/>
</dbReference>
<sequence>MISYFDYQFRIIIIGDSMVGKSSFLRTFVKGTYSTVCDPTVGVDFYSRTVRVSGDKYVRLQFWDTAGQEKFRSIAKSYYRNCVGAFIMFDITDRETYENVPSWYQEALSSIRCTSPVVVIVGHKADRQAERQVTKLEAECLAQRLGDHQYVETSSVTGQNIEKSVQMMAEVVYRNVIDGFYEELSSTGDWDGVKVSQNAALAASIANQSLRIHNAEPEPSFGAGCC</sequence>
<dbReference type="SMART" id="SM00176">
    <property type="entry name" value="RAN"/>
    <property type="match status" value="1"/>
</dbReference>
<dbReference type="PROSITE" id="PS51420">
    <property type="entry name" value="RHO"/>
    <property type="match status" value="1"/>
</dbReference>
<dbReference type="AlphaFoldDB" id="A0A4E0R079"/>
<reference evidence="2" key="1">
    <citation type="submission" date="2019-03" db="EMBL/GenBank/DDBJ databases">
        <title>Improved annotation for the trematode Fasciola hepatica.</title>
        <authorList>
            <person name="Choi Y.-J."/>
            <person name="Martin J."/>
            <person name="Mitreva M."/>
        </authorList>
    </citation>
    <scope>NUCLEOTIDE SEQUENCE [LARGE SCALE GENOMIC DNA]</scope>
</reference>
<evidence type="ECO:0000256" key="1">
    <source>
        <dbReference type="ARBA" id="ARBA00006270"/>
    </source>
</evidence>
<comment type="caution">
    <text evidence="2">The sequence shown here is derived from an EMBL/GenBank/DDBJ whole genome shotgun (WGS) entry which is preliminary data.</text>
</comment>
<dbReference type="PROSITE" id="PS51421">
    <property type="entry name" value="RAS"/>
    <property type="match status" value="1"/>
</dbReference>
<organism evidence="2 3">
    <name type="scientific">Fasciola hepatica</name>
    <name type="common">Liver fluke</name>
    <dbReference type="NCBI Taxonomy" id="6192"/>
    <lineage>
        <taxon>Eukaryota</taxon>
        <taxon>Metazoa</taxon>
        <taxon>Spiralia</taxon>
        <taxon>Lophotrochozoa</taxon>
        <taxon>Platyhelminthes</taxon>
        <taxon>Trematoda</taxon>
        <taxon>Digenea</taxon>
        <taxon>Plagiorchiida</taxon>
        <taxon>Echinostomata</taxon>
        <taxon>Echinostomatoidea</taxon>
        <taxon>Fasciolidae</taxon>
        <taxon>Fasciola</taxon>
    </lineage>
</organism>
<evidence type="ECO:0000313" key="3">
    <source>
        <dbReference type="Proteomes" id="UP000230066"/>
    </source>
</evidence>
<dbReference type="InterPro" id="IPR027417">
    <property type="entry name" value="P-loop_NTPase"/>
</dbReference>
<evidence type="ECO:0000313" key="2">
    <source>
        <dbReference type="EMBL" id="THD19236.1"/>
    </source>
</evidence>
<dbReference type="SMART" id="SM00175">
    <property type="entry name" value="RAB"/>
    <property type="match status" value="1"/>
</dbReference>
<dbReference type="SMART" id="SM00173">
    <property type="entry name" value="RAS"/>
    <property type="match status" value="1"/>
</dbReference>
<dbReference type="SUPFAM" id="SSF52540">
    <property type="entry name" value="P-loop containing nucleoside triphosphate hydrolases"/>
    <property type="match status" value="1"/>
</dbReference>
<dbReference type="SMART" id="SM00174">
    <property type="entry name" value="RHO"/>
    <property type="match status" value="1"/>
</dbReference>
<dbReference type="InterPro" id="IPR005225">
    <property type="entry name" value="Small_GTP-bd"/>
</dbReference>
<comment type="similarity">
    <text evidence="1">Belongs to the small GTPase superfamily. Rab family.</text>
</comment>
<dbReference type="GO" id="GO:0003924">
    <property type="term" value="F:GTPase activity"/>
    <property type="evidence" value="ECO:0007669"/>
    <property type="project" value="InterPro"/>
</dbReference>
<dbReference type="PROSITE" id="PS51417">
    <property type="entry name" value="ARF"/>
    <property type="match status" value="1"/>
</dbReference>
<protein>
    <submittedName>
        <fullName evidence="2">RAB39 member RAS oncogene family</fullName>
    </submittedName>
</protein>
<dbReference type="FunFam" id="3.40.50.300:FF:001447">
    <property type="entry name" value="Ras-related protein Rab-1B"/>
    <property type="match status" value="1"/>
</dbReference>
<keyword evidence="3" id="KW-1185">Reference proteome</keyword>
<gene>
    <name evidence="2" type="ORF">D915_010000</name>
</gene>
<name>A0A4E0R079_FASHE</name>
<dbReference type="EMBL" id="JXXN02006956">
    <property type="protein sequence ID" value="THD19236.1"/>
    <property type="molecule type" value="Genomic_DNA"/>
</dbReference>
<dbReference type="Gene3D" id="3.40.50.300">
    <property type="entry name" value="P-loop containing nucleotide triphosphate hydrolases"/>
    <property type="match status" value="1"/>
</dbReference>
<dbReference type="Proteomes" id="UP000230066">
    <property type="component" value="Unassembled WGS sequence"/>
</dbReference>
<proteinExistence type="inferred from homology"/>
<dbReference type="NCBIfam" id="TIGR00231">
    <property type="entry name" value="small_GTP"/>
    <property type="match status" value="1"/>
</dbReference>
<accession>A0A4E0R079</accession>
<dbReference type="Pfam" id="PF00071">
    <property type="entry name" value="Ras"/>
    <property type="match status" value="1"/>
</dbReference>
<dbReference type="PROSITE" id="PS51419">
    <property type="entry name" value="RAB"/>
    <property type="match status" value="1"/>
</dbReference>
<dbReference type="InterPro" id="IPR001806">
    <property type="entry name" value="Small_GTPase"/>
</dbReference>